<organism evidence="2 3">
    <name type="scientific">Rangifer tarandus platyrhynchus</name>
    <name type="common">Svalbard reindeer</name>
    <dbReference type="NCBI Taxonomy" id="3082113"/>
    <lineage>
        <taxon>Eukaryota</taxon>
        <taxon>Metazoa</taxon>
        <taxon>Chordata</taxon>
        <taxon>Craniata</taxon>
        <taxon>Vertebrata</taxon>
        <taxon>Euteleostomi</taxon>
        <taxon>Mammalia</taxon>
        <taxon>Eutheria</taxon>
        <taxon>Laurasiatheria</taxon>
        <taxon>Artiodactyla</taxon>
        <taxon>Ruminantia</taxon>
        <taxon>Pecora</taxon>
        <taxon>Cervidae</taxon>
        <taxon>Odocoileinae</taxon>
        <taxon>Rangifer</taxon>
    </lineage>
</organism>
<dbReference type="EMBL" id="OX459965">
    <property type="protein sequence ID" value="CAI9169278.1"/>
    <property type="molecule type" value="Genomic_DNA"/>
</dbReference>
<feature type="region of interest" description="Disordered" evidence="1">
    <location>
        <begin position="105"/>
        <end position="186"/>
    </location>
</feature>
<feature type="compositionally biased region" description="Polar residues" evidence="1">
    <location>
        <begin position="163"/>
        <end position="178"/>
    </location>
</feature>
<proteinExistence type="predicted"/>
<sequence>MAAARRVRDAASLLSGTGAPALLELSPLPLLRTRLKPSLLLLVQITLGRRPLAAERRQPDGPAPGSAELGGAGGSAPTLHVRLGREARASGRGAPRPFLLAPALPPFRTPHTGGQGRAVPSGIRRRGALGGSGCREGGGFRGDSGPLAGSRRGCGGGHAQLSPEASPSARSDAVTLQASRAPRNPGACGCDHARDLRCEVAAAR</sequence>
<evidence type="ECO:0000313" key="2">
    <source>
        <dbReference type="EMBL" id="CAI9169278.1"/>
    </source>
</evidence>
<evidence type="ECO:0000313" key="3">
    <source>
        <dbReference type="Proteomes" id="UP001176941"/>
    </source>
</evidence>
<keyword evidence="3" id="KW-1185">Reference proteome</keyword>
<accession>A0ABN8Z9J3</accession>
<reference evidence="2" key="1">
    <citation type="submission" date="2023-04" db="EMBL/GenBank/DDBJ databases">
        <authorList>
            <consortium name="ELIXIR-Norway"/>
        </authorList>
    </citation>
    <scope>NUCLEOTIDE SEQUENCE [LARGE SCALE GENOMIC DNA]</scope>
</reference>
<evidence type="ECO:0000256" key="1">
    <source>
        <dbReference type="SAM" id="MobiDB-lite"/>
    </source>
</evidence>
<gene>
    <name evidence="2" type="ORF">MRATA1EN1_LOCUS18240</name>
</gene>
<dbReference type="Proteomes" id="UP001176941">
    <property type="component" value="Chromosome 29"/>
</dbReference>
<feature type="region of interest" description="Disordered" evidence="1">
    <location>
        <begin position="53"/>
        <end position="78"/>
    </location>
</feature>
<name>A0ABN8Z9J3_RANTA</name>
<feature type="compositionally biased region" description="Gly residues" evidence="1">
    <location>
        <begin position="128"/>
        <end position="142"/>
    </location>
</feature>
<protein>
    <submittedName>
        <fullName evidence="2">Uncharacterized protein</fullName>
    </submittedName>
</protein>